<dbReference type="Proteomes" id="UP000282297">
    <property type="component" value="Plasmid unnamed"/>
</dbReference>
<gene>
    <name evidence="1" type="ORF">EIH08_12410</name>
</gene>
<evidence type="ECO:0000313" key="1">
    <source>
        <dbReference type="EMBL" id="AZI21507.1"/>
    </source>
</evidence>
<name>A0A3G8WPS9_9FLAO</name>
<dbReference type="RefSeq" id="WP_124785681.1">
    <property type="nucleotide sequence ID" value="NZ_CP034172.1"/>
</dbReference>
<dbReference type="AlphaFoldDB" id="A0A3G8WPS9"/>
<accession>A0A3G8WPS9</accession>
<sequence length="469" mass="55198">MVVNFTKHNAQGSSSSRGVFDYLTKENEERIDEFWERALENEEDISSIDENSIYIEKNLFFKQDYESNEEKYFDEKEASKIIDDNISSNTKKDQSQFFMINISPSKSELDHLKKIAELELERNGIGEKEKEILLQSEQGQKQYKELINDLMHQQLREYTKDVMKDYANNFDREVYANPNNLPTQLEERQISKQAKADLEKMGISKNDKNYGEVFKEKKIELAKAIGKDLSTRKLDERDLVWFGKVEEKRTYKENDKWVMQNRKIYKEIENLDPKNDFQKIENLKASLNRDRATNEIVRAGMKKGGEQYHVHVIVSRYDKCKFKNKKISLSPLANHRNSKIKNNDVGFNRDNFRNKVENSFDQKFKFQRENTYNNYKERKLYLRQNLSEKMQNKVKGQVSSLANKAFKPIKNELKKQTGYSELRNLSLQSTISKELGFRIPLNVPKTPLDAAVKIVRFAVSKIMDASRGY</sequence>
<proteinExistence type="predicted"/>
<organism evidence="1 2">
    <name type="scientific">Chryseobacterium taklimakanense</name>
    <dbReference type="NCBI Taxonomy" id="536441"/>
    <lineage>
        <taxon>Bacteria</taxon>
        <taxon>Pseudomonadati</taxon>
        <taxon>Bacteroidota</taxon>
        <taxon>Flavobacteriia</taxon>
        <taxon>Flavobacteriales</taxon>
        <taxon>Weeksellaceae</taxon>
        <taxon>Chryseobacterium group</taxon>
        <taxon>Chryseobacterium</taxon>
    </lineage>
</organism>
<dbReference type="Pfam" id="PF18976">
    <property type="entry name" value="DUF5712"/>
    <property type="match status" value="2"/>
</dbReference>
<evidence type="ECO:0000313" key="2">
    <source>
        <dbReference type="Proteomes" id="UP000282297"/>
    </source>
</evidence>
<geneLocation type="plasmid" evidence="1">
    <name>unnamed</name>
</geneLocation>
<evidence type="ECO:0008006" key="3">
    <source>
        <dbReference type="Google" id="ProtNLM"/>
    </source>
</evidence>
<protein>
    <recommendedName>
        <fullName evidence="3">Mobilization protein</fullName>
    </recommendedName>
</protein>
<reference evidence="2" key="1">
    <citation type="submission" date="2018-11" db="EMBL/GenBank/DDBJ databases">
        <title>Proposal to divide the Flavobacteriaceae and reorganize its genera based on Amino Acid Identity values calculated from whole genome sequences.</title>
        <authorList>
            <person name="Nicholson A.C."/>
            <person name="Gulvik C.A."/>
            <person name="Whitney A.M."/>
            <person name="Humrighouse B.W."/>
            <person name="Bell M."/>
            <person name="Holmes B."/>
            <person name="Steigerwalt A.B."/>
            <person name="Villarma A."/>
            <person name="Sheth M."/>
            <person name="Batra D."/>
            <person name="Pryor J."/>
            <person name="Bernardet J.-F."/>
            <person name="Hugo C."/>
            <person name="Kampfer P."/>
            <person name="Newman J.D."/>
            <person name="McQuiston J.R."/>
        </authorList>
    </citation>
    <scope>NUCLEOTIDE SEQUENCE [LARGE SCALE GENOMIC DNA]</scope>
    <source>
        <strain evidence="2">H4753</strain>
        <plasmid evidence="2">unnamed</plasmid>
    </source>
</reference>
<keyword evidence="1" id="KW-0614">Plasmid</keyword>
<dbReference type="InterPro" id="IPR043766">
    <property type="entry name" value="BfmA-like"/>
</dbReference>
<dbReference type="EMBL" id="CP034172">
    <property type="protein sequence ID" value="AZI21507.1"/>
    <property type="molecule type" value="Genomic_DNA"/>
</dbReference>